<dbReference type="Pfam" id="PF05717">
    <property type="entry name" value="TnpB_IS66"/>
    <property type="match status" value="1"/>
</dbReference>
<sequence>MSFNTCSAAGLRGPDFCFIFAPGGYDEPEILLPENPSICLKSADGEHARGAGGNRDRGRRGSHPCQGNGRPAGAVRGAGGSRDGWPMIGLRPGLSIWIATQPVDFRRGMDSLAMLVSEAFGADPFDGGLYIFRSKRRQHATFCIQSSKRDNCISVASAFSADASGRTFPTRQGFEVHLYRGAAWV</sequence>
<reference evidence="2 3" key="1">
    <citation type="submission" date="2019-12" db="EMBL/GenBank/DDBJ databases">
        <title>Draft genome sequences Bradyrhizobium cajani AMBPC1010, Bradyrhizobium pachyrhizi AMBPC1040 and Bradyrhizobium yuanmingense ALSPC3051, three plant growth promoting strains isolated from nodules of Cajanus cajan L. in Dominican Republic.</title>
        <authorList>
            <person name="Flores-Felix J.D."/>
            <person name="Araujo J."/>
            <person name="Diaz-Alcantara C."/>
            <person name="Gonzalez-Andres F."/>
            <person name="Velazquez E."/>
        </authorList>
    </citation>
    <scope>NUCLEOTIDE SEQUENCE [LARGE SCALE GENOMIC DNA]</scope>
    <source>
        <strain evidence="2 3">1040</strain>
    </source>
</reference>
<protein>
    <recommendedName>
        <fullName evidence="4">Transposase</fullName>
    </recommendedName>
</protein>
<evidence type="ECO:0000256" key="1">
    <source>
        <dbReference type="SAM" id="MobiDB-lite"/>
    </source>
</evidence>
<organism evidence="2 3">
    <name type="scientific">Bradyrhizobium pachyrhizi</name>
    <dbReference type="NCBI Taxonomy" id="280333"/>
    <lineage>
        <taxon>Bacteria</taxon>
        <taxon>Pseudomonadati</taxon>
        <taxon>Pseudomonadota</taxon>
        <taxon>Alphaproteobacteria</taxon>
        <taxon>Hyphomicrobiales</taxon>
        <taxon>Nitrobacteraceae</taxon>
        <taxon>Bradyrhizobium</taxon>
    </lineage>
</organism>
<evidence type="ECO:0000313" key="2">
    <source>
        <dbReference type="EMBL" id="MVT71461.1"/>
    </source>
</evidence>
<comment type="caution">
    <text evidence="2">The sequence shown here is derived from an EMBL/GenBank/DDBJ whole genome shotgun (WGS) entry which is preliminary data.</text>
</comment>
<dbReference type="EMBL" id="WQNF01000091">
    <property type="protein sequence ID" value="MVT71461.1"/>
    <property type="molecule type" value="Genomic_DNA"/>
</dbReference>
<dbReference type="Proteomes" id="UP000436468">
    <property type="component" value="Unassembled WGS sequence"/>
</dbReference>
<evidence type="ECO:0008006" key="4">
    <source>
        <dbReference type="Google" id="ProtNLM"/>
    </source>
</evidence>
<dbReference type="PANTHER" id="PTHR36455:SF1">
    <property type="entry name" value="BLR8292 PROTEIN"/>
    <property type="match status" value="1"/>
</dbReference>
<keyword evidence="3" id="KW-1185">Reference proteome</keyword>
<gene>
    <name evidence="2" type="ORF">GPL21_41565</name>
</gene>
<name>A0A844T8P0_9BRAD</name>
<evidence type="ECO:0000313" key="3">
    <source>
        <dbReference type="Proteomes" id="UP000436468"/>
    </source>
</evidence>
<feature type="region of interest" description="Disordered" evidence="1">
    <location>
        <begin position="43"/>
        <end position="78"/>
    </location>
</feature>
<accession>A0A844T8P0</accession>
<dbReference type="InterPro" id="IPR008878">
    <property type="entry name" value="Transposase_IS66_Orf2"/>
</dbReference>
<proteinExistence type="predicted"/>
<dbReference type="PANTHER" id="PTHR36455">
    <property type="match status" value="1"/>
</dbReference>
<dbReference type="AlphaFoldDB" id="A0A844T8P0"/>